<keyword evidence="5" id="KW-1185">Reference proteome</keyword>
<dbReference type="PROSITE" id="PS50969">
    <property type="entry name" value="FCP1"/>
    <property type="match status" value="1"/>
</dbReference>
<keyword evidence="1" id="KW-0811">Translocation</keyword>
<comment type="subcellular location">
    <subcellularLocation>
        <location evidence="1">Mitochondrion inner membrane</location>
        <topology evidence="1">Single-pass membrane protein</topology>
    </subcellularLocation>
</comment>
<evidence type="ECO:0000256" key="2">
    <source>
        <dbReference type="SAM" id="MobiDB-lite"/>
    </source>
</evidence>
<dbReference type="SMR" id="G1TNW7"/>
<dbReference type="AlphaFoldDB" id="G1TNW7"/>
<proteinExistence type="inferred from homology"/>
<dbReference type="Pfam" id="PF03031">
    <property type="entry name" value="NIF"/>
    <property type="match status" value="2"/>
</dbReference>
<dbReference type="Gene3D" id="3.40.50.1000">
    <property type="entry name" value="HAD superfamily/HAD-like"/>
    <property type="match status" value="2"/>
</dbReference>
<dbReference type="HOGENOM" id="CLU_020262_4_0_1"/>
<dbReference type="InterPro" id="IPR023214">
    <property type="entry name" value="HAD_sf"/>
</dbReference>
<dbReference type="InterPro" id="IPR050365">
    <property type="entry name" value="TIM50"/>
</dbReference>
<dbReference type="STRING" id="9986.ENSOCUP00000018696"/>
<dbReference type="InParanoid" id="G1TNW7"/>
<keyword evidence="1" id="KW-0653">Protein transport</keyword>
<evidence type="ECO:0000313" key="4">
    <source>
        <dbReference type="Ensembl" id="ENSOCUP00000018696.2"/>
    </source>
</evidence>
<feature type="domain" description="FCP1 homology" evidence="3">
    <location>
        <begin position="94"/>
        <end position="237"/>
    </location>
</feature>
<sequence length="249" mass="28052">MIVILNSQSPKPRSPKLPQGNQGQWHPGAAVARCRPSRQAASLTHPKETEGIYEQLHREKTPWCSPNKSDLLQCLQYQYYHIPGSCLLPAVTEEDQGRICVAIDLDETLVHSSFKIPRPINNADFGVPVETEGTTHQVCVLERPYMDVFPRRMGELFECVLVTASLAKGTDLSCVSHQGCYVRDLSRLGRGLRRMLTLDAWPASYSFHQENAVPVQAWFNDMADTELLNPIPIFEGLSVYTSFRQLRCP</sequence>
<keyword evidence="1" id="KW-0496">Mitochondrion</keyword>
<evidence type="ECO:0000313" key="5">
    <source>
        <dbReference type="Proteomes" id="UP000001811"/>
    </source>
</evidence>
<dbReference type="GO" id="GO:0015031">
    <property type="term" value="P:protein transport"/>
    <property type="evidence" value="ECO:0007669"/>
    <property type="project" value="UniProtKB-KW"/>
</dbReference>
<dbReference type="CDD" id="cd07521">
    <property type="entry name" value="HAD_FCP1-like"/>
    <property type="match status" value="1"/>
</dbReference>
<dbReference type="SMART" id="SM00577">
    <property type="entry name" value="CPDc"/>
    <property type="match status" value="1"/>
</dbReference>
<dbReference type="PANTHER" id="PTHR12210">
    <property type="entry name" value="DULLARD PROTEIN PHOSPHATASE"/>
    <property type="match status" value="1"/>
</dbReference>
<comment type="subunit">
    <text evidence="1">Component of the TIM23 complex.</text>
</comment>
<keyword evidence="1" id="KW-0809">Transit peptide</keyword>
<dbReference type="Proteomes" id="UP000001811">
    <property type="component" value="Chromosome 1"/>
</dbReference>
<dbReference type="PaxDb" id="9986-ENSOCUP00000018696"/>
<feature type="compositionally biased region" description="Polar residues" evidence="2">
    <location>
        <begin position="1"/>
        <end position="11"/>
    </location>
</feature>
<evidence type="ECO:0000259" key="3">
    <source>
        <dbReference type="PROSITE" id="PS50969"/>
    </source>
</evidence>
<comment type="similarity">
    <text evidence="1">Belongs to the TIM50 family.</text>
</comment>
<dbReference type="GO" id="GO:0005744">
    <property type="term" value="C:TIM23 mitochondrial import inner membrane translocase complex"/>
    <property type="evidence" value="ECO:0007669"/>
    <property type="project" value="UniProtKB-UniRule"/>
</dbReference>
<reference evidence="4" key="2">
    <citation type="submission" date="2025-08" db="UniProtKB">
        <authorList>
            <consortium name="Ensembl"/>
        </authorList>
    </citation>
    <scope>IDENTIFICATION</scope>
    <source>
        <strain evidence="4">Thorbecke</strain>
    </source>
</reference>
<evidence type="ECO:0000256" key="1">
    <source>
        <dbReference type="RuleBase" id="RU365079"/>
    </source>
</evidence>
<dbReference type="eggNOG" id="KOG1605">
    <property type="taxonomic scope" value="Eukaryota"/>
</dbReference>
<reference evidence="4" key="3">
    <citation type="submission" date="2025-09" db="UniProtKB">
        <authorList>
            <consortium name="Ensembl"/>
        </authorList>
    </citation>
    <scope>IDENTIFICATION</scope>
    <source>
        <strain evidence="4">Thorbecke</strain>
    </source>
</reference>
<protein>
    <recommendedName>
        <fullName evidence="1">Mitochondrial import inner membrane translocase subunit TIM50</fullName>
    </recommendedName>
</protein>
<dbReference type="SUPFAM" id="SSF56784">
    <property type="entry name" value="HAD-like"/>
    <property type="match status" value="1"/>
</dbReference>
<organism evidence="4 5">
    <name type="scientific">Oryctolagus cuniculus</name>
    <name type="common">Rabbit</name>
    <dbReference type="NCBI Taxonomy" id="9986"/>
    <lineage>
        <taxon>Eukaryota</taxon>
        <taxon>Metazoa</taxon>
        <taxon>Chordata</taxon>
        <taxon>Craniata</taxon>
        <taxon>Vertebrata</taxon>
        <taxon>Euteleostomi</taxon>
        <taxon>Mammalia</taxon>
        <taxon>Eutheria</taxon>
        <taxon>Euarchontoglires</taxon>
        <taxon>Glires</taxon>
        <taxon>Lagomorpha</taxon>
        <taxon>Leporidae</taxon>
        <taxon>Oryctolagus</taxon>
    </lineage>
</organism>
<dbReference type="Ensembl" id="ENSOCUT00000017811.3">
    <property type="protein sequence ID" value="ENSOCUP00000018696.2"/>
    <property type="gene ID" value="ENSOCUG00000017811.3"/>
</dbReference>
<dbReference type="Bgee" id="ENSOCUG00000017811">
    <property type="expression patterns" value="Expressed in reproductive organ and 1 other cell type or tissue"/>
</dbReference>
<accession>G1TNW7</accession>
<feature type="region of interest" description="Disordered" evidence="2">
    <location>
        <begin position="1"/>
        <end position="28"/>
    </location>
</feature>
<dbReference type="InterPro" id="IPR036412">
    <property type="entry name" value="HAD-like_sf"/>
</dbReference>
<comment type="function">
    <text evidence="1">Essential component of the TIM23 complex, a complex that mediates the translocation of transit peptide-containing proteins across the mitochondrial inner membrane.</text>
</comment>
<dbReference type="InterPro" id="IPR004274">
    <property type="entry name" value="FCP1_dom"/>
</dbReference>
<dbReference type="EMBL" id="AAGW02009310">
    <property type="status" value="NOT_ANNOTATED_CDS"/>
    <property type="molecule type" value="Genomic_DNA"/>
</dbReference>
<reference evidence="4 5" key="1">
    <citation type="journal article" date="2011" name="Nature">
        <title>A high-resolution map of human evolutionary constraint using 29 mammals.</title>
        <authorList>
            <person name="Lindblad-Toh K."/>
            <person name="Garber M."/>
            <person name="Zuk O."/>
            <person name="Lin M.F."/>
            <person name="Parker B.J."/>
            <person name="Washietl S."/>
            <person name="Kheradpour P."/>
            <person name="Ernst J."/>
            <person name="Jordan G."/>
            <person name="Mauceli E."/>
            <person name="Ward L.D."/>
            <person name="Lowe C.B."/>
            <person name="Holloway A.K."/>
            <person name="Clamp M."/>
            <person name="Gnerre S."/>
            <person name="Alfoldi J."/>
            <person name="Beal K."/>
            <person name="Chang J."/>
            <person name="Clawson H."/>
            <person name="Cuff J."/>
            <person name="Di Palma F."/>
            <person name="Fitzgerald S."/>
            <person name="Flicek P."/>
            <person name="Guttman M."/>
            <person name="Hubisz M.J."/>
            <person name="Jaffe D.B."/>
            <person name="Jungreis I."/>
            <person name="Kent W.J."/>
            <person name="Kostka D."/>
            <person name="Lara M."/>
            <person name="Martins A.L."/>
            <person name="Massingham T."/>
            <person name="Moltke I."/>
            <person name="Raney B.J."/>
            <person name="Rasmussen M.D."/>
            <person name="Robinson J."/>
            <person name="Stark A."/>
            <person name="Vilella A.J."/>
            <person name="Wen J."/>
            <person name="Xie X."/>
            <person name="Zody M.C."/>
            <person name="Baldwin J."/>
            <person name="Bloom T."/>
            <person name="Chin C.W."/>
            <person name="Heiman D."/>
            <person name="Nicol R."/>
            <person name="Nusbaum C."/>
            <person name="Young S."/>
            <person name="Wilkinson J."/>
            <person name="Worley K.C."/>
            <person name="Kovar C.L."/>
            <person name="Muzny D.M."/>
            <person name="Gibbs R.A."/>
            <person name="Cree A."/>
            <person name="Dihn H.H."/>
            <person name="Fowler G."/>
            <person name="Jhangiani S."/>
            <person name="Joshi V."/>
            <person name="Lee S."/>
            <person name="Lewis L.R."/>
            <person name="Nazareth L.V."/>
            <person name="Okwuonu G."/>
            <person name="Santibanez J."/>
            <person name="Warren W.C."/>
            <person name="Mardis E.R."/>
            <person name="Weinstock G.M."/>
            <person name="Wilson R.K."/>
            <person name="Delehaunty K."/>
            <person name="Dooling D."/>
            <person name="Fronik C."/>
            <person name="Fulton L."/>
            <person name="Fulton B."/>
            <person name="Graves T."/>
            <person name="Minx P."/>
            <person name="Sodergren E."/>
            <person name="Birney E."/>
            <person name="Margulies E.H."/>
            <person name="Herrero J."/>
            <person name="Green E.D."/>
            <person name="Haussler D."/>
            <person name="Siepel A."/>
            <person name="Goldman N."/>
            <person name="Pollard K.S."/>
            <person name="Pedersen J.S."/>
            <person name="Lander E.S."/>
            <person name="Kellis M."/>
        </authorList>
    </citation>
    <scope>NUCLEOTIDE SEQUENCE [LARGE SCALE GENOMIC DNA]</scope>
    <source>
        <strain evidence="4 5">Thorbecke inbred</strain>
    </source>
</reference>
<dbReference type="GeneTree" id="ENSGT01040000240451"/>
<name>G1TNW7_RABIT</name>
<keyword evidence="1" id="KW-0813">Transport</keyword>